<dbReference type="PROSITE" id="PS00101">
    <property type="entry name" value="HEXAPEP_TRANSFERASES"/>
    <property type="match status" value="1"/>
</dbReference>
<dbReference type="OrthoDB" id="1718631at2759"/>
<sequence length="143" mass="15524">MCFITLLEKNCQHLWYGRPCCSITLYDAFFQGVTLGGTGKETDDRHPKVGDLALLGACVTVLGNIKIGEGAMVAAGSIVLKHVPPHSMVAGTPAQVIGSIDEQDPSLTMNHDATKEFFKHALLVREMEDRNKPLDDENDDGGR</sequence>
<dbReference type="GO" id="GO:0016740">
    <property type="term" value="F:transferase activity"/>
    <property type="evidence" value="ECO:0007669"/>
    <property type="project" value="UniProtKB-KW"/>
</dbReference>
<organism evidence="2">
    <name type="scientific">Hibiscus syriacus</name>
    <name type="common">Rose of Sharon</name>
    <dbReference type="NCBI Taxonomy" id="106335"/>
    <lineage>
        <taxon>Eukaryota</taxon>
        <taxon>Viridiplantae</taxon>
        <taxon>Streptophyta</taxon>
        <taxon>Embryophyta</taxon>
        <taxon>Tracheophyta</taxon>
        <taxon>Spermatophyta</taxon>
        <taxon>Magnoliopsida</taxon>
        <taxon>eudicotyledons</taxon>
        <taxon>Gunneridae</taxon>
        <taxon>Pentapetalae</taxon>
        <taxon>rosids</taxon>
        <taxon>malvids</taxon>
        <taxon>Malvales</taxon>
        <taxon>Malvaceae</taxon>
        <taxon>Malvoideae</taxon>
        <taxon>Hibiscus</taxon>
    </lineage>
</organism>
<dbReference type="Gene3D" id="2.160.10.10">
    <property type="entry name" value="Hexapeptide repeat proteins"/>
    <property type="match status" value="1"/>
</dbReference>
<proteinExistence type="predicted"/>
<comment type="caution">
    <text evidence="2">The sequence shown here is derived from an EMBL/GenBank/DDBJ whole genome shotgun (WGS) entry which is preliminary data.</text>
</comment>
<dbReference type="InterPro" id="IPR011004">
    <property type="entry name" value="Trimer_LpxA-like_sf"/>
</dbReference>
<evidence type="ECO:0000313" key="2">
    <source>
        <dbReference type="EMBL" id="KAE8720097.1"/>
    </source>
</evidence>
<dbReference type="AlphaFoldDB" id="A0A6A3BVX8"/>
<evidence type="ECO:0000256" key="1">
    <source>
        <dbReference type="ARBA" id="ARBA00022679"/>
    </source>
</evidence>
<reference evidence="2" key="1">
    <citation type="submission" date="2019-09" db="EMBL/GenBank/DDBJ databases">
        <title>Draft genome information of white flower Hibiscus syriacus.</title>
        <authorList>
            <person name="Kim Y.-M."/>
        </authorList>
    </citation>
    <scope>NUCLEOTIDE SEQUENCE [LARGE SCALE GENOMIC DNA]</scope>
    <source>
        <strain evidence="2">YM2019G1</strain>
        <tissue evidence="2">Leaf</tissue>
    </source>
</reference>
<dbReference type="SUPFAM" id="SSF51161">
    <property type="entry name" value="Trimeric LpxA-like enzymes"/>
    <property type="match status" value="1"/>
</dbReference>
<protein>
    <submittedName>
        <fullName evidence="2">Serine acetyltransferase 3,2 isoform 2</fullName>
    </submittedName>
</protein>
<keyword evidence="1 2" id="KW-0808">Transferase</keyword>
<gene>
    <name evidence="2" type="ORF">F3Y22_tig00109919pilonHSYRG00087</name>
</gene>
<dbReference type="InterPro" id="IPR018357">
    <property type="entry name" value="Hexapep_transf_CS"/>
</dbReference>
<accession>A0A6A3BVX8</accession>
<dbReference type="EMBL" id="VEPZ02000776">
    <property type="protein sequence ID" value="KAE8720097.1"/>
    <property type="molecule type" value="Genomic_DNA"/>
</dbReference>
<dbReference type="PANTHER" id="PTHR42811">
    <property type="entry name" value="SERINE ACETYLTRANSFERASE"/>
    <property type="match status" value="1"/>
</dbReference>
<name>A0A6A3BVX8_HIBSY</name>